<proteinExistence type="predicted"/>
<dbReference type="AlphaFoldDB" id="A0A2S7WNM5"/>
<reference evidence="2 3" key="1">
    <citation type="submission" date="2016-12" db="EMBL/GenBank/DDBJ databases">
        <title>Trade-off between light-utilization and light-protection in marine flavobacteria.</title>
        <authorList>
            <person name="Kumagai Y."/>
            <person name="Yoshizawa S."/>
            <person name="Kogure K."/>
            <person name="Iwasaki W."/>
        </authorList>
    </citation>
    <scope>NUCLEOTIDE SEQUENCE [LARGE SCALE GENOMIC DNA]</scope>
    <source>
        <strain evidence="2 3">NBRC 108759</strain>
    </source>
</reference>
<gene>
    <name evidence="2" type="ORF">BTO18_08540</name>
</gene>
<evidence type="ECO:0000259" key="1">
    <source>
        <dbReference type="Pfam" id="PF18990"/>
    </source>
</evidence>
<dbReference type="InterPro" id="IPR043781">
    <property type="entry name" value="DUF5723"/>
</dbReference>
<sequence length="458" mass="51728">MRKIIFILIVLFFYKSIAQNKQVLFGFAELPQTLLLNPASETNYKFHVGVPLLSGFSTEIGSSSAVLSDLFGVDNRTVNQKVTSLLNSLSPRDFLKLNTQIEILSGGFRYDSKNYFSFGFYNEIDAIGYYPKDFLTLFNEGNDAYLNRSFSASQIIYKLDVIGVLHAGITRKINDKLTVGGRFKIYSSALNIETNNNSGTFTTTQGTNNLYTHYFNDVDINLKTSGLVDSNTEQYIENAGTFIGNTFLGGNLGIGLDVGLTYKITDQLEFSGSIIDFGFINHKKNVKNTKTKGNFIFEGVDFTFDPNNNGNYWEQIDERFKQELPTTEDNESYISWRPTKINAALKYSFGEKRSKYCYDNTYKDFYTDAIGVQLFNVFRPLSPQLALTTFYQKSISKKIHAKFTYTIDDFSYSNIGAGLSMQFGKINLYGMFDNILAYRNLATANSVSLQLGVNLIFN</sequence>
<keyword evidence="3" id="KW-1185">Reference proteome</keyword>
<evidence type="ECO:0000313" key="3">
    <source>
        <dbReference type="Proteomes" id="UP000238882"/>
    </source>
</evidence>
<evidence type="ECO:0000313" key="2">
    <source>
        <dbReference type="EMBL" id="PQJ79215.1"/>
    </source>
</evidence>
<organism evidence="2 3">
    <name type="scientific">Polaribacter porphyrae</name>
    <dbReference type="NCBI Taxonomy" id="1137780"/>
    <lineage>
        <taxon>Bacteria</taxon>
        <taxon>Pseudomonadati</taxon>
        <taxon>Bacteroidota</taxon>
        <taxon>Flavobacteriia</taxon>
        <taxon>Flavobacteriales</taxon>
        <taxon>Flavobacteriaceae</taxon>
    </lineage>
</organism>
<dbReference type="EMBL" id="MSCN01000001">
    <property type="protein sequence ID" value="PQJ79215.1"/>
    <property type="molecule type" value="Genomic_DNA"/>
</dbReference>
<name>A0A2S7WNM5_9FLAO</name>
<comment type="caution">
    <text evidence="2">The sequence shown here is derived from an EMBL/GenBank/DDBJ whole genome shotgun (WGS) entry which is preliminary data.</text>
</comment>
<dbReference type="Pfam" id="PF18990">
    <property type="entry name" value="DUF5723"/>
    <property type="match status" value="1"/>
</dbReference>
<dbReference type="Proteomes" id="UP000238882">
    <property type="component" value="Unassembled WGS sequence"/>
</dbReference>
<dbReference type="RefSeq" id="WP_105015813.1">
    <property type="nucleotide sequence ID" value="NZ_MSCN01000001.1"/>
</dbReference>
<protein>
    <recommendedName>
        <fullName evidence="1">DUF5723 domain-containing protein</fullName>
    </recommendedName>
</protein>
<accession>A0A2S7WNM5</accession>
<dbReference type="OrthoDB" id="975426at2"/>
<feature type="domain" description="DUF5723" evidence="1">
    <location>
        <begin position="38"/>
        <end position="433"/>
    </location>
</feature>